<organism evidence="2 3">
    <name type="scientific">Candidatus Avidehalobacter gallistercoris</name>
    <dbReference type="NCBI Taxonomy" id="2840694"/>
    <lineage>
        <taxon>Bacteria</taxon>
        <taxon>Bacillati</taxon>
        <taxon>Bacillota</taxon>
        <taxon>Clostridia</taxon>
        <taxon>Eubacteriales</taxon>
        <taxon>Peptococcaceae</taxon>
        <taxon>Peptococcaceae incertae sedis</taxon>
        <taxon>Candidatus Avidehalobacter</taxon>
    </lineage>
</organism>
<proteinExistence type="predicted"/>
<comment type="caution">
    <text evidence="2">The sequence shown here is derived from an EMBL/GenBank/DDBJ whole genome shotgun (WGS) entry which is preliminary data.</text>
</comment>
<dbReference type="EMBL" id="DVMH01000009">
    <property type="protein sequence ID" value="HIU09892.1"/>
    <property type="molecule type" value="Genomic_DNA"/>
</dbReference>
<reference evidence="2" key="2">
    <citation type="journal article" date="2021" name="PeerJ">
        <title>Extensive microbial diversity within the chicken gut microbiome revealed by metagenomics and culture.</title>
        <authorList>
            <person name="Gilroy R."/>
            <person name="Ravi A."/>
            <person name="Getino M."/>
            <person name="Pursley I."/>
            <person name="Horton D.L."/>
            <person name="Alikhan N.F."/>
            <person name="Baker D."/>
            <person name="Gharbi K."/>
            <person name="Hall N."/>
            <person name="Watson M."/>
            <person name="Adriaenssens E.M."/>
            <person name="Foster-Nyarko E."/>
            <person name="Jarju S."/>
            <person name="Secka A."/>
            <person name="Antonio M."/>
            <person name="Oren A."/>
            <person name="Chaudhuri R.R."/>
            <person name="La Ragione R."/>
            <person name="Hildebrand F."/>
            <person name="Pallen M.J."/>
        </authorList>
    </citation>
    <scope>NUCLEOTIDE SEQUENCE</scope>
    <source>
        <strain evidence="2">2830</strain>
    </source>
</reference>
<evidence type="ECO:0008006" key="4">
    <source>
        <dbReference type="Google" id="ProtNLM"/>
    </source>
</evidence>
<sequence length="176" mass="19884">MDFERNDSLSEGNISTILEELVEYIDKSSRVPLTGKVMVDGNYILEIVDKINAKLPEEMKQAKQVLDQSDKILESIEARGKSMLDEARAEAERIVQETEIVKMAQQEAEKIVQEATEYGENMVNKYNEQANQMIDDAEAYVDSLLTHLEANLDKVAAALKSTRANFEQNQQPDAED</sequence>
<evidence type="ECO:0000313" key="2">
    <source>
        <dbReference type="EMBL" id="HIU09892.1"/>
    </source>
</evidence>
<dbReference type="AlphaFoldDB" id="A0A9D1HJ10"/>
<evidence type="ECO:0000256" key="1">
    <source>
        <dbReference type="SAM" id="Coils"/>
    </source>
</evidence>
<dbReference type="Proteomes" id="UP000824124">
    <property type="component" value="Unassembled WGS sequence"/>
</dbReference>
<reference evidence="2" key="1">
    <citation type="submission" date="2020-10" db="EMBL/GenBank/DDBJ databases">
        <authorList>
            <person name="Gilroy R."/>
        </authorList>
    </citation>
    <scope>NUCLEOTIDE SEQUENCE</scope>
    <source>
        <strain evidence="2">2830</strain>
    </source>
</reference>
<name>A0A9D1HJ10_9FIRM</name>
<gene>
    <name evidence="2" type="ORF">IAB00_01345</name>
</gene>
<evidence type="ECO:0000313" key="3">
    <source>
        <dbReference type="Proteomes" id="UP000824124"/>
    </source>
</evidence>
<accession>A0A9D1HJ10</accession>
<protein>
    <recommendedName>
        <fullName evidence="4">ATPase</fullName>
    </recommendedName>
</protein>
<feature type="coiled-coil region" evidence="1">
    <location>
        <begin position="59"/>
        <end position="121"/>
    </location>
</feature>
<keyword evidence="1" id="KW-0175">Coiled coil</keyword>